<keyword evidence="4" id="KW-1185">Reference proteome</keyword>
<sequence>MPPITSPEPDSLDEHNGSIGWLLLRFIICLHILPVIYAAYHLIKRGQEANQTATTLNPEDVRRIKVLKRML</sequence>
<dbReference type="Proteomes" id="UP000320475">
    <property type="component" value="Unassembled WGS sequence"/>
</dbReference>
<dbReference type="EMBL" id="QEAN01000088">
    <property type="protein sequence ID" value="TPX49119.1"/>
    <property type="molecule type" value="Genomic_DNA"/>
</dbReference>
<keyword evidence="1" id="KW-0812">Transmembrane</keyword>
<dbReference type="Proteomes" id="UP000317494">
    <property type="component" value="Unassembled WGS sequence"/>
</dbReference>
<name>A0A507CV65_9FUNG</name>
<comment type="caution">
    <text evidence="2">The sequence shown here is derived from an EMBL/GenBank/DDBJ whole genome shotgun (WGS) entry which is preliminary data.</text>
</comment>
<keyword evidence="1" id="KW-0472">Membrane</keyword>
<protein>
    <submittedName>
        <fullName evidence="2">Uncharacterized protein</fullName>
    </submittedName>
</protein>
<feature type="transmembrane region" description="Helical" evidence="1">
    <location>
        <begin position="20"/>
        <end position="40"/>
    </location>
</feature>
<evidence type="ECO:0000313" key="3">
    <source>
        <dbReference type="EMBL" id="TPX49119.1"/>
    </source>
</evidence>
<evidence type="ECO:0000313" key="2">
    <source>
        <dbReference type="EMBL" id="TPX43077.1"/>
    </source>
</evidence>
<dbReference type="VEuPathDB" id="FungiDB:SeMB42_g02729"/>
<evidence type="ECO:0000256" key="1">
    <source>
        <dbReference type="SAM" id="Phobius"/>
    </source>
</evidence>
<dbReference type="EMBL" id="QEAM01000240">
    <property type="protein sequence ID" value="TPX43077.1"/>
    <property type="molecule type" value="Genomic_DNA"/>
</dbReference>
<evidence type="ECO:0000313" key="5">
    <source>
        <dbReference type="Proteomes" id="UP000320475"/>
    </source>
</evidence>
<reference evidence="4 5" key="1">
    <citation type="journal article" date="2019" name="Sci. Rep.">
        <title>Comparative genomics of chytrid fungi reveal insights into the obligate biotrophic and pathogenic lifestyle of Synchytrium endobioticum.</title>
        <authorList>
            <person name="van de Vossenberg B.T.L.H."/>
            <person name="Warris S."/>
            <person name="Nguyen H.D.T."/>
            <person name="van Gent-Pelzer M.P.E."/>
            <person name="Joly D.L."/>
            <person name="van de Geest H.C."/>
            <person name="Bonants P.J.M."/>
            <person name="Smith D.S."/>
            <person name="Levesque C.A."/>
            <person name="van der Lee T.A.J."/>
        </authorList>
    </citation>
    <scope>NUCLEOTIDE SEQUENCE [LARGE SCALE GENOMIC DNA]</scope>
    <source>
        <strain evidence="2 5">LEV6574</strain>
        <strain evidence="3 4">MB42</strain>
    </source>
</reference>
<keyword evidence="1" id="KW-1133">Transmembrane helix</keyword>
<dbReference type="AlphaFoldDB" id="A0A507CV65"/>
<evidence type="ECO:0000313" key="4">
    <source>
        <dbReference type="Proteomes" id="UP000317494"/>
    </source>
</evidence>
<accession>A0A507CV65</accession>
<gene>
    <name evidence="2" type="ORF">SeLEV6574_g05245</name>
    <name evidence="3" type="ORF">SeMB42_g02729</name>
</gene>
<proteinExistence type="predicted"/>
<organism evidence="2 5">
    <name type="scientific">Synchytrium endobioticum</name>
    <dbReference type="NCBI Taxonomy" id="286115"/>
    <lineage>
        <taxon>Eukaryota</taxon>
        <taxon>Fungi</taxon>
        <taxon>Fungi incertae sedis</taxon>
        <taxon>Chytridiomycota</taxon>
        <taxon>Chytridiomycota incertae sedis</taxon>
        <taxon>Chytridiomycetes</taxon>
        <taxon>Synchytriales</taxon>
        <taxon>Synchytriaceae</taxon>
        <taxon>Synchytrium</taxon>
    </lineage>
</organism>